<evidence type="ECO:0000313" key="1">
    <source>
        <dbReference type="EMBL" id="PZO36055.1"/>
    </source>
</evidence>
<sequence>MTPEEQTMLDQHIQAIAQILYREAESRPMATLGQIETVIRAQFQEHVGPQLGNFFITAITGTSEGYVRTVKSILGNLPLSEAQGKALGVPVGKQISPYLELCCLRTSANVSYANAASDVAMLTGIRVSSKTQQRLVQGHDFPLPSAVSPIPEACVDGGKVRLRTPLGEISVWRDYKAIVTPQGLVANLYDNQFLLDWLNAQPLETPITCLGDGHDGIWKMIAGIALPEQRREILDWYHLIENLHKVGGSLKRLRQAEDYLWKGRVDETIALFAAMKRKQARNFCAYLEKHRHRIVNYDYFQAEGICSIGSGAVESGIKQIDRRVHISGAQWKTENVPQVLAHRAAYLNGLISQ</sequence>
<reference evidence="2" key="1">
    <citation type="submission" date="2018-04" db="EMBL/GenBank/DDBJ databases">
        <authorList>
            <person name="Cornet L."/>
        </authorList>
    </citation>
    <scope>NUCLEOTIDE SEQUENCE [LARGE SCALE GENOMIC DNA]</scope>
</reference>
<reference evidence="1 2" key="2">
    <citation type="submission" date="2018-06" db="EMBL/GenBank/DDBJ databases">
        <title>Metagenomic assembly of (sub)arctic Cyanobacteria and their associated microbiome from non-axenic cultures.</title>
        <authorList>
            <person name="Baurain D."/>
        </authorList>
    </citation>
    <scope>NUCLEOTIDE SEQUENCE [LARGE SCALE GENOMIC DNA]</scope>
    <source>
        <strain evidence="1">ULC041bin1</strain>
    </source>
</reference>
<proteinExistence type="predicted"/>
<evidence type="ECO:0000313" key="2">
    <source>
        <dbReference type="Proteomes" id="UP000249081"/>
    </source>
</evidence>
<dbReference type="NCBIfam" id="NF033572">
    <property type="entry name" value="transpos_ISKra4"/>
    <property type="match status" value="1"/>
</dbReference>
<protein>
    <submittedName>
        <fullName evidence="1">ISKra4 family transposase</fullName>
    </submittedName>
</protein>
<gene>
    <name evidence="1" type="ORF">DCF17_17745</name>
</gene>
<dbReference type="Proteomes" id="UP000249081">
    <property type="component" value="Unassembled WGS sequence"/>
</dbReference>
<dbReference type="AlphaFoldDB" id="A0A2W4XN93"/>
<organism evidence="1 2">
    <name type="scientific">Shackletoniella antarctica</name>
    <dbReference type="NCBI Taxonomy" id="268115"/>
    <lineage>
        <taxon>Bacteria</taxon>
        <taxon>Bacillati</taxon>
        <taxon>Cyanobacteriota</taxon>
        <taxon>Cyanophyceae</taxon>
        <taxon>Oculatellales</taxon>
        <taxon>Oculatellaceae</taxon>
        <taxon>Shackletoniella</taxon>
    </lineage>
</organism>
<dbReference type="EMBL" id="QBMN01000151">
    <property type="protein sequence ID" value="PZO36055.1"/>
    <property type="molecule type" value="Genomic_DNA"/>
</dbReference>
<name>A0A2W4XN93_9CYAN</name>
<accession>A0A2W4XN93</accession>
<comment type="caution">
    <text evidence="1">The sequence shown here is derived from an EMBL/GenBank/DDBJ whole genome shotgun (WGS) entry which is preliminary data.</text>
</comment>